<feature type="domain" description="SLH" evidence="4">
    <location>
        <begin position="87"/>
        <end position="146"/>
    </location>
</feature>
<dbReference type="Pfam" id="PF00395">
    <property type="entry name" value="SLH"/>
    <property type="match status" value="3"/>
</dbReference>
<dbReference type="PANTHER" id="PTHR43308:SF5">
    <property type="entry name" value="S-LAYER PROTEIN _ PEPTIDOGLYCAN ENDO-BETA-N-ACETYLGLUCOSAMINIDASE"/>
    <property type="match status" value="1"/>
</dbReference>
<sequence length="373" mass="39250">MKTAMRLLLASVLILSLFATPASAANFSDMKQGDFGHSEVTALVEKSIIGGMPNGTFAPRANVSRADTAIMFTRALGLTRTSSNNPFRDTDRAAYYFNDAMAAVDAGIFTGDALQRFNPRDTLTREQMASVIVRAYNLQPTSTQVSLNDLNAVHQAHIDDVRTLAQNGITAGRANGNYDPKAPVTRVEFAIFLDRTIKQNPDVGAPTPTPEQPGTPEQPAPTPDPEDPTNPEDPVDGPEPTPPGGGGGAPAPSEPSVITAASLTTANGTTITGSVSNGTTVRFNLSNLPDSTTFRSGTISVTEAATLTTFDGPVADLDVTQQLKAGENNLTVAEVLGNAQIQLGTIRLFGDFTLPGTLTSNGQTTNVQVIFQF</sequence>
<protein>
    <submittedName>
        <fullName evidence="5">S-layer homology domain-containing protein</fullName>
    </submittedName>
</protein>
<name>A0A859FJ78_9BACI</name>
<dbReference type="AlphaFoldDB" id="A0A859FJ78"/>
<evidence type="ECO:0000256" key="3">
    <source>
        <dbReference type="SAM" id="SignalP"/>
    </source>
</evidence>
<feature type="chain" id="PRO_5033024589" evidence="3">
    <location>
        <begin position="25"/>
        <end position="373"/>
    </location>
</feature>
<organism evidence="5 6">
    <name type="scientific">Paenalkalicoccus suaedae</name>
    <dbReference type="NCBI Taxonomy" id="2592382"/>
    <lineage>
        <taxon>Bacteria</taxon>
        <taxon>Bacillati</taxon>
        <taxon>Bacillota</taxon>
        <taxon>Bacilli</taxon>
        <taxon>Bacillales</taxon>
        <taxon>Bacillaceae</taxon>
        <taxon>Paenalkalicoccus</taxon>
    </lineage>
</organism>
<dbReference type="RefSeq" id="WP_176010589.1">
    <property type="nucleotide sequence ID" value="NZ_CP041372.2"/>
</dbReference>
<keyword evidence="1 3" id="KW-0732">Signal</keyword>
<dbReference type="KEGG" id="psua:FLK61_39055"/>
<evidence type="ECO:0000256" key="1">
    <source>
        <dbReference type="ARBA" id="ARBA00022729"/>
    </source>
</evidence>
<feature type="region of interest" description="Disordered" evidence="2">
    <location>
        <begin position="199"/>
        <end position="255"/>
    </location>
</feature>
<dbReference type="Proteomes" id="UP000318138">
    <property type="component" value="Chromosome"/>
</dbReference>
<accession>A0A859FJ78</accession>
<evidence type="ECO:0000259" key="4">
    <source>
        <dbReference type="PROSITE" id="PS51272"/>
    </source>
</evidence>
<keyword evidence="6" id="KW-1185">Reference proteome</keyword>
<dbReference type="PROSITE" id="PS51272">
    <property type="entry name" value="SLH"/>
    <property type="match status" value="3"/>
</dbReference>
<feature type="domain" description="SLH" evidence="4">
    <location>
        <begin position="23"/>
        <end position="86"/>
    </location>
</feature>
<evidence type="ECO:0000313" key="6">
    <source>
        <dbReference type="Proteomes" id="UP000318138"/>
    </source>
</evidence>
<evidence type="ECO:0000256" key="2">
    <source>
        <dbReference type="SAM" id="MobiDB-lite"/>
    </source>
</evidence>
<evidence type="ECO:0000313" key="5">
    <source>
        <dbReference type="EMBL" id="QKS72616.1"/>
    </source>
</evidence>
<dbReference type="EMBL" id="CP041372">
    <property type="protein sequence ID" value="QKS72616.1"/>
    <property type="molecule type" value="Genomic_DNA"/>
</dbReference>
<dbReference type="InterPro" id="IPR051465">
    <property type="entry name" value="Cell_Envelope_Struct_Comp"/>
</dbReference>
<dbReference type="InterPro" id="IPR001119">
    <property type="entry name" value="SLH_dom"/>
</dbReference>
<proteinExistence type="predicted"/>
<gene>
    <name evidence="5" type="ORF">FLK61_39055</name>
</gene>
<reference evidence="6" key="1">
    <citation type="submission" date="2019-07" db="EMBL/GenBank/DDBJ databases">
        <title>Bacillus alkalisoli sp. nov. isolated from saline soil.</title>
        <authorList>
            <person name="Sun J.-Q."/>
            <person name="Xu L."/>
        </authorList>
    </citation>
    <scope>NUCLEOTIDE SEQUENCE [LARGE SCALE GENOMIC DNA]</scope>
    <source>
        <strain evidence="6">M4U3P1</strain>
    </source>
</reference>
<feature type="domain" description="SLH" evidence="4">
    <location>
        <begin position="147"/>
        <end position="207"/>
    </location>
</feature>
<dbReference type="PANTHER" id="PTHR43308">
    <property type="entry name" value="OUTER MEMBRANE PROTEIN ALPHA-RELATED"/>
    <property type="match status" value="1"/>
</dbReference>
<feature type="compositionally biased region" description="Pro residues" evidence="2">
    <location>
        <begin position="207"/>
        <end position="223"/>
    </location>
</feature>
<feature type="compositionally biased region" description="Acidic residues" evidence="2">
    <location>
        <begin position="224"/>
        <end position="236"/>
    </location>
</feature>
<feature type="signal peptide" evidence="3">
    <location>
        <begin position="1"/>
        <end position="24"/>
    </location>
</feature>